<evidence type="ECO:0000256" key="1">
    <source>
        <dbReference type="SAM" id="MobiDB-lite"/>
    </source>
</evidence>
<dbReference type="EMBL" id="BONX01000045">
    <property type="protein sequence ID" value="GIG99469.1"/>
    <property type="molecule type" value="Genomic_DNA"/>
</dbReference>
<feature type="region of interest" description="Disordered" evidence="1">
    <location>
        <begin position="81"/>
        <end position="112"/>
    </location>
</feature>
<proteinExistence type="predicted"/>
<accession>A0ABQ4EXX5</accession>
<gene>
    <name evidence="2" type="ORF">Pma05_60420</name>
</gene>
<sequence length="112" mass="12493">MQPDRSGSNGLRAGDLVYVGRSASVQFGGTSAFLFRVIRVDNHPTYYGWAWLDGYQLDGSRNAVTRRQIYVQAAGLRRVPKVPAPSGRTSNVRRLDDMRASLRNARVPRGRT</sequence>
<evidence type="ECO:0000313" key="3">
    <source>
        <dbReference type="Proteomes" id="UP000621500"/>
    </source>
</evidence>
<organism evidence="2 3">
    <name type="scientific">Plantactinospora mayteni</name>
    <dbReference type="NCBI Taxonomy" id="566021"/>
    <lineage>
        <taxon>Bacteria</taxon>
        <taxon>Bacillati</taxon>
        <taxon>Actinomycetota</taxon>
        <taxon>Actinomycetes</taxon>
        <taxon>Micromonosporales</taxon>
        <taxon>Micromonosporaceae</taxon>
        <taxon>Plantactinospora</taxon>
    </lineage>
</organism>
<keyword evidence="3" id="KW-1185">Reference proteome</keyword>
<protein>
    <submittedName>
        <fullName evidence="2">Uncharacterized protein</fullName>
    </submittedName>
</protein>
<reference evidence="2 3" key="1">
    <citation type="submission" date="2021-01" db="EMBL/GenBank/DDBJ databases">
        <title>Whole genome shotgun sequence of Plantactinospora mayteni NBRC 109088.</title>
        <authorList>
            <person name="Komaki H."/>
            <person name="Tamura T."/>
        </authorList>
    </citation>
    <scope>NUCLEOTIDE SEQUENCE [LARGE SCALE GENOMIC DNA]</scope>
    <source>
        <strain evidence="2 3">NBRC 109088</strain>
    </source>
</reference>
<evidence type="ECO:0000313" key="2">
    <source>
        <dbReference type="EMBL" id="GIG99469.1"/>
    </source>
</evidence>
<comment type="caution">
    <text evidence="2">The sequence shown here is derived from an EMBL/GenBank/DDBJ whole genome shotgun (WGS) entry which is preliminary data.</text>
</comment>
<dbReference type="Proteomes" id="UP000621500">
    <property type="component" value="Unassembled WGS sequence"/>
</dbReference>
<name>A0ABQ4EXX5_9ACTN</name>